<evidence type="ECO:0000313" key="2">
    <source>
        <dbReference type="Proteomes" id="UP001634393"/>
    </source>
</evidence>
<dbReference type="PANTHER" id="PTHR33356:SF17">
    <property type="entry name" value="TPX2 CENTRAL DOMAIN-CONTAINING PROTEIN"/>
    <property type="match status" value="1"/>
</dbReference>
<name>A0ABD3TQX8_9LAMI</name>
<reference evidence="1 2" key="1">
    <citation type="submission" date="2024-12" db="EMBL/GenBank/DDBJ databases">
        <title>The unique morphological basis and parallel evolutionary history of personate flowers in Penstemon.</title>
        <authorList>
            <person name="Depatie T.H."/>
            <person name="Wessinger C.A."/>
        </authorList>
    </citation>
    <scope>NUCLEOTIDE SEQUENCE [LARGE SCALE GENOMIC DNA]</scope>
    <source>
        <strain evidence="1">WTNN_2</strain>
        <tissue evidence="1">Leaf</tissue>
    </source>
</reference>
<evidence type="ECO:0000313" key="1">
    <source>
        <dbReference type="EMBL" id="KAL3838473.1"/>
    </source>
</evidence>
<dbReference type="Proteomes" id="UP001634393">
    <property type="component" value="Unassembled WGS sequence"/>
</dbReference>
<sequence length="292" mass="32253">MSDSVEVDGLWLPAEFFTDDDFLVEKENLMKNSKSAINDSEFCFPTEFPYLMSTSPQSTLDHVGISSPPTRVLGSRNDAVGDPVYRAAGQAAKLKLSGGDGFVGFGPGPGKPRNFLGPETGFAPHFQQQRVVRQHQNQSCGVWHRQQQMGQAAWAIQQSPTRVLTSGTRPVLMSGSGSGAVKRGCAGTGVFIPRRYNDGSALYNSDSRKKPACTTSFLPNRPVLTKNFDSMSGFTQPKPVPQPQLDRAFIQEYEMLMARRQAMILQQRRSLLLAEGSSRMSCDTYLPQEWTY</sequence>
<keyword evidence="2" id="KW-1185">Reference proteome</keyword>
<accession>A0ABD3TQX8</accession>
<comment type="caution">
    <text evidence="1">The sequence shown here is derived from an EMBL/GenBank/DDBJ whole genome shotgun (WGS) entry which is preliminary data.</text>
</comment>
<gene>
    <name evidence="1" type="ORF">ACJIZ3_023064</name>
</gene>
<dbReference type="PANTHER" id="PTHR33356">
    <property type="entry name" value="TIP41-LIKE PROTEIN"/>
    <property type="match status" value="1"/>
</dbReference>
<organism evidence="1 2">
    <name type="scientific">Penstemon smallii</name>
    <dbReference type="NCBI Taxonomy" id="265156"/>
    <lineage>
        <taxon>Eukaryota</taxon>
        <taxon>Viridiplantae</taxon>
        <taxon>Streptophyta</taxon>
        <taxon>Embryophyta</taxon>
        <taxon>Tracheophyta</taxon>
        <taxon>Spermatophyta</taxon>
        <taxon>Magnoliopsida</taxon>
        <taxon>eudicotyledons</taxon>
        <taxon>Gunneridae</taxon>
        <taxon>Pentapetalae</taxon>
        <taxon>asterids</taxon>
        <taxon>lamiids</taxon>
        <taxon>Lamiales</taxon>
        <taxon>Plantaginaceae</taxon>
        <taxon>Cheloneae</taxon>
        <taxon>Penstemon</taxon>
    </lineage>
</organism>
<dbReference type="AlphaFoldDB" id="A0ABD3TQX8"/>
<proteinExistence type="predicted"/>
<dbReference type="EMBL" id="JBJXBP010000003">
    <property type="protein sequence ID" value="KAL3838473.1"/>
    <property type="molecule type" value="Genomic_DNA"/>
</dbReference>
<protein>
    <submittedName>
        <fullName evidence="1">Uncharacterized protein</fullName>
    </submittedName>
</protein>